<reference evidence="2" key="1">
    <citation type="journal article" date="2023" name="G3 (Bethesda)">
        <title>Genome assembly and association tests identify interacting loci associated with vigor, precocity, and sex in interspecific pistachio rootstocks.</title>
        <authorList>
            <person name="Palmer W."/>
            <person name="Jacygrad E."/>
            <person name="Sagayaradj S."/>
            <person name="Cavanaugh K."/>
            <person name="Han R."/>
            <person name="Bertier L."/>
            <person name="Beede B."/>
            <person name="Kafkas S."/>
            <person name="Golino D."/>
            <person name="Preece J."/>
            <person name="Michelmore R."/>
        </authorList>
    </citation>
    <scope>NUCLEOTIDE SEQUENCE [LARGE SCALE GENOMIC DNA]</scope>
</reference>
<evidence type="ECO:0000313" key="2">
    <source>
        <dbReference type="Proteomes" id="UP001164250"/>
    </source>
</evidence>
<proteinExistence type="predicted"/>
<comment type="caution">
    <text evidence="1">The sequence shown here is derived from an EMBL/GenBank/DDBJ whole genome shotgun (WGS) entry which is preliminary data.</text>
</comment>
<accession>A0ACC1A2W8</accession>
<dbReference type="Proteomes" id="UP001164250">
    <property type="component" value="Chromosome 12"/>
</dbReference>
<organism evidence="1 2">
    <name type="scientific">Pistacia atlantica</name>
    <dbReference type="NCBI Taxonomy" id="434234"/>
    <lineage>
        <taxon>Eukaryota</taxon>
        <taxon>Viridiplantae</taxon>
        <taxon>Streptophyta</taxon>
        <taxon>Embryophyta</taxon>
        <taxon>Tracheophyta</taxon>
        <taxon>Spermatophyta</taxon>
        <taxon>Magnoliopsida</taxon>
        <taxon>eudicotyledons</taxon>
        <taxon>Gunneridae</taxon>
        <taxon>Pentapetalae</taxon>
        <taxon>rosids</taxon>
        <taxon>malvids</taxon>
        <taxon>Sapindales</taxon>
        <taxon>Anacardiaceae</taxon>
        <taxon>Pistacia</taxon>
    </lineage>
</organism>
<protein>
    <submittedName>
        <fullName evidence="1">Uncharacterized protein</fullName>
    </submittedName>
</protein>
<keyword evidence="2" id="KW-1185">Reference proteome</keyword>
<name>A0ACC1A2W8_9ROSI</name>
<evidence type="ECO:0000313" key="1">
    <source>
        <dbReference type="EMBL" id="KAJ0081603.1"/>
    </source>
</evidence>
<gene>
    <name evidence="1" type="ORF">Patl1_12142</name>
</gene>
<dbReference type="EMBL" id="CM047908">
    <property type="protein sequence ID" value="KAJ0081603.1"/>
    <property type="molecule type" value="Genomic_DNA"/>
</dbReference>
<sequence length="58" mass="6848">MAEVVTKFFIASMFMSIAPLAILFGFNHNLLPGKIILSNYLLLYYVFYFYFFRIILVI</sequence>